<dbReference type="AlphaFoldDB" id="A0A9W9KNV0"/>
<reference evidence="1" key="1">
    <citation type="submission" date="2022-11" db="EMBL/GenBank/DDBJ databases">
        <authorList>
            <person name="Petersen C."/>
        </authorList>
    </citation>
    <scope>NUCLEOTIDE SEQUENCE</scope>
    <source>
        <strain evidence="1">IBT 30761</strain>
    </source>
</reference>
<evidence type="ECO:0000313" key="2">
    <source>
        <dbReference type="Proteomes" id="UP001149074"/>
    </source>
</evidence>
<evidence type="ECO:0000313" key="1">
    <source>
        <dbReference type="EMBL" id="KAJ5112382.1"/>
    </source>
</evidence>
<reference evidence="1" key="2">
    <citation type="journal article" date="2023" name="IMA Fungus">
        <title>Comparative genomic study of the Penicillium genus elucidates a diverse pangenome and 15 lateral gene transfer events.</title>
        <authorList>
            <person name="Petersen C."/>
            <person name="Sorensen T."/>
            <person name="Nielsen M.R."/>
            <person name="Sondergaard T.E."/>
            <person name="Sorensen J.L."/>
            <person name="Fitzpatrick D.A."/>
            <person name="Frisvad J.C."/>
            <person name="Nielsen K.L."/>
        </authorList>
    </citation>
    <scope>NUCLEOTIDE SEQUENCE</scope>
    <source>
        <strain evidence="1">IBT 30761</strain>
    </source>
</reference>
<dbReference type="OrthoDB" id="5169850at2759"/>
<dbReference type="Proteomes" id="UP001149074">
    <property type="component" value="Unassembled WGS sequence"/>
</dbReference>
<dbReference type="RefSeq" id="XP_056480155.1">
    <property type="nucleotide sequence ID" value="XM_056612931.1"/>
</dbReference>
<gene>
    <name evidence="1" type="ORF">N7532_000427</name>
</gene>
<proteinExistence type="predicted"/>
<name>A0A9W9KNV0_9EURO</name>
<keyword evidence="2" id="KW-1185">Reference proteome</keyword>
<protein>
    <submittedName>
        <fullName evidence="1">Uncharacterized protein</fullName>
    </submittedName>
</protein>
<dbReference type="EMBL" id="JAPQKI010000001">
    <property type="protein sequence ID" value="KAJ5112382.1"/>
    <property type="molecule type" value="Genomic_DNA"/>
</dbReference>
<comment type="caution">
    <text evidence="1">The sequence shown here is derived from an EMBL/GenBank/DDBJ whole genome shotgun (WGS) entry which is preliminary data.</text>
</comment>
<sequence>MSLPPRYEIRPLGEEHEEWARAICVHTNCFHSPLWSTVYPNNKTERLYAAFETAKYLITHQINSGHSLGVFDTEYVFKNPASIPTGGKLYWDTTDKCATEEQLASQMDFPLVSIAMAYDAIDPLDIAQIEPMIKVLPLFATVYEKLNTLDPRDETWKPSARGQVLMRNATNTVQKYAGQGLMKAAAEELMRRSAKLGFRAIQIESASPAVERVWSKPPEPFRASVVAQFRTEEVEQEQDGGVVNPFEPARINIARIFVEL</sequence>
<dbReference type="GeneID" id="81351910"/>
<accession>A0A9W9KNV0</accession>
<organism evidence="1 2">
    <name type="scientific">Penicillium argentinense</name>
    <dbReference type="NCBI Taxonomy" id="1131581"/>
    <lineage>
        <taxon>Eukaryota</taxon>
        <taxon>Fungi</taxon>
        <taxon>Dikarya</taxon>
        <taxon>Ascomycota</taxon>
        <taxon>Pezizomycotina</taxon>
        <taxon>Eurotiomycetes</taxon>
        <taxon>Eurotiomycetidae</taxon>
        <taxon>Eurotiales</taxon>
        <taxon>Aspergillaceae</taxon>
        <taxon>Penicillium</taxon>
    </lineage>
</organism>